<organism evidence="1 2">
    <name type="scientific">Chitinophaga pinensis (strain ATCC 43595 / DSM 2588 / LMG 13176 / NBRC 15968 / NCIMB 11800 / UQM 2034)</name>
    <dbReference type="NCBI Taxonomy" id="485918"/>
    <lineage>
        <taxon>Bacteria</taxon>
        <taxon>Pseudomonadati</taxon>
        <taxon>Bacteroidota</taxon>
        <taxon>Chitinophagia</taxon>
        <taxon>Chitinophagales</taxon>
        <taxon>Chitinophagaceae</taxon>
        <taxon>Chitinophaga</taxon>
    </lineage>
</organism>
<dbReference type="Proteomes" id="UP000002215">
    <property type="component" value="Chromosome"/>
</dbReference>
<reference evidence="2" key="1">
    <citation type="submission" date="2009-08" db="EMBL/GenBank/DDBJ databases">
        <title>The complete genome of Chitinophaga pinensis DSM 2588.</title>
        <authorList>
            <consortium name="US DOE Joint Genome Institute (JGI-PGF)"/>
            <person name="Lucas S."/>
            <person name="Copeland A."/>
            <person name="Lapidus A."/>
            <person name="Glavina del Rio T."/>
            <person name="Dalin E."/>
            <person name="Tice H."/>
            <person name="Bruce D."/>
            <person name="Goodwin L."/>
            <person name="Pitluck S."/>
            <person name="Kyrpides N."/>
            <person name="Mavromatis K."/>
            <person name="Ivanova N."/>
            <person name="Mikhailova N."/>
            <person name="Sims D."/>
            <person name="Meinche L."/>
            <person name="Brettin T."/>
            <person name="Detter J.C."/>
            <person name="Han C."/>
            <person name="Larimer F."/>
            <person name="Land M."/>
            <person name="Hauser L."/>
            <person name="Markowitz V."/>
            <person name="Cheng J.-F."/>
            <person name="Hugenholtz P."/>
            <person name="Woyke T."/>
            <person name="Wu D."/>
            <person name="Spring S."/>
            <person name="Klenk H.-P."/>
            <person name="Eisen J.A."/>
        </authorList>
    </citation>
    <scope>NUCLEOTIDE SEQUENCE [LARGE SCALE GENOMIC DNA]</scope>
    <source>
        <strain evidence="2">ATCC 43595 / DSM 2588 / LMG 13176 / NBRC 15968 / NCIMB 11800 / UQM 2034</strain>
    </source>
</reference>
<dbReference type="EMBL" id="CP001699">
    <property type="protein sequence ID" value="ACU60578.1"/>
    <property type="molecule type" value="Genomic_DNA"/>
</dbReference>
<protein>
    <submittedName>
        <fullName evidence="1">Uncharacterized protein</fullName>
    </submittedName>
</protein>
<dbReference type="KEGG" id="cpi:Cpin_3109"/>
<gene>
    <name evidence="1" type="ordered locus">Cpin_3109</name>
</gene>
<dbReference type="AlphaFoldDB" id="A0A979G4K3"/>
<proteinExistence type="predicted"/>
<reference evidence="1 2" key="2">
    <citation type="journal article" date="2010" name="Stand. Genomic Sci.">
        <title>Complete genome sequence of Chitinophaga pinensis type strain (UQM 2034).</title>
        <authorList>
            <person name="Glavina Del Rio T."/>
            <person name="Abt B."/>
            <person name="Spring S."/>
            <person name="Lapidus A."/>
            <person name="Nolan M."/>
            <person name="Tice H."/>
            <person name="Copeland A."/>
            <person name="Cheng J.F."/>
            <person name="Chen F."/>
            <person name="Bruce D."/>
            <person name="Goodwin L."/>
            <person name="Pitluck S."/>
            <person name="Ivanova N."/>
            <person name="Mavromatis K."/>
            <person name="Mikhailova N."/>
            <person name="Pati A."/>
            <person name="Chen A."/>
            <person name="Palaniappan K."/>
            <person name="Land M."/>
            <person name="Hauser L."/>
            <person name="Chang Y.J."/>
            <person name="Jeffries C.D."/>
            <person name="Chain P."/>
            <person name="Saunders E."/>
            <person name="Detter J.C."/>
            <person name="Brettin T."/>
            <person name="Rohde M."/>
            <person name="Goker M."/>
            <person name="Bristow J."/>
            <person name="Eisen J.A."/>
            <person name="Markowitz V."/>
            <person name="Hugenholtz P."/>
            <person name="Kyrpides N.C."/>
            <person name="Klenk H.P."/>
            <person name="Lucas S."/>
        </authorList>
    </citation>
    <scope>NUCLEOTIDE SEQUENCE [LARGE SCALE GENOMIC DNA]</scope>
    <source>
        <strain evidence="2">ATCC 43595 / DSM 2588 / LMG 13176 / NBRC 15968 / NCIMB 11800 / UQM 2034</strain>
    </source>
</reference>
<evidence type="ECO:0000313" key="2">
    <source>
        <dbReference type="Proteomes" id="UP000002215"/>
    </source>
</evidence>
<evidence type="ECO:0000313" key="1">
    <source>
        <dbReference type="EMBL" id="ACU60578.1"/>
    </source>
</evidence>
<name>A0A979G4K3_CHIPD</name>
<sequence>MKEVYRDRENCSDNILSIYKSRLAFSGTAFYFTRISNGKKYELAGTQKNLKGSVMGELAWSHFMSI</sequence>
<accession>A0A979G4K3</accession>